<organism evidence="2 3">
    <name type="scientific">Iris pallida</name>
    <name type="common">Sweet iris</name>
    <dbReference type="NCBI Taxonomy" id="29817"/>
    <lineage>
        <taxon>Eukaryota</taxon>
        <taxon>Viridiplantae</taxon>
        <taxon>Streptophyta</taxon>
        <taxon>Embryophyta</taxon>
        <taxon>Tracheophyta</taxon>
        <taxon>Spermatophyta</taxon>
        <taxon>Magnoliopsida</taxon>
        <taxon>Liliopsida</taxon>
        <taxon>Asparagales</taxon>
        <taxon>Iridaceae</taxon>
        <taxon>Iridoideae</taxon>
        <taxon>Irideae</taxon>
        <taxon>Iris</taxon>
    </lineage>
</organism>
<keyword evidence="3" id="KW-1185">Reference proteome</keyword>
<evidence type="ECO:0000256" key="1">
    <source>
        <dbReference type="SAM" id="MobiDB-lite"/>
    </source>
</evidence>
<reference evidence="2" key="1">
    <citation type="journal article" date="2023" name="GigaByte">
        <title>Genome assembly of the bearded iris, Iris pallida Lam.</title>
        <authorList>
            <person name="Bruccoleri R.E."/>
            <person name="Oakeley E.J."/>
            <person name="Faust A.M.E."/>
            <person name="Altorfer M."/>
            <person name="Dessus-Babus S."/>
            <person name="Burckhardt D."/>
            <person name="Oertli M."/>
            <person name="Naumann U."/>
            <person name="Petersen F."/>
            <person name="Wong J."/>
        </authorList>
    </citation>
    <scope>NUCLEOTIDE SEQUENCE</scope>
    <source>
        <strain evidence="2">GSM-AAB239-AS_SAM_17_03QT</strain>
    </source>
</reference>
<feature type="compositionally biased region" description="Polar residues" evidence="1">
    <location>
        <begin position="101"/>
        <end position="116"/>
    </location>
</feature>
<accession>A0AAX6G721</accession>
<evidence type="ECO:0000313" key="3">
    <source>
        <dbReference type="Proteomes" id="UP001140949"/>
    </source>
</evidence>
<name>A0AAX6G721_IRIPA</name>
<protein>
    <submittedName>
        <fullName evidence="2">Uncharacterized protein</fullName>
    </submittedName>
</protein>
<sequence>MTSAPTDNNCYNGQQPVYSSQGSYGDASYSKIATWHPYFGGYNAQLSQYGVSTTEATETSGNPGDHELLNCSLVCPRYGYVEMQLENGNNGEAIPSDEETTSSTNQATSGKSSMEDATTDAREAENANLHNSTEETNVMMSDNNGDVKEEEVESPMEHGSESNSSSNVDEQHNTEGTENNETSRGEASELEGSNGSENEATDNDNNTLKKKKEPSPKREYSGQLQGETYARVLGNMNRYQCPTGVAVCSLTSANPTQSSRVLRLVSRVEKLSPTLAQVQKKSNSSSIQEVHSSNPEEVQYRLSVSGAKAFYSFSCFPEYKNAAVDSLAFQSARMQQRYPENDMNYAENYVKYLCKWLLNCCLEDMEFKVITIWDPGIQIIPSLTLGQGQFKERVLIRTQST</sequence>
<comment type="caution">
    <text evidence="2">The sequence shown here is derived from an EMBL/GenBank/DDBJ whole genome shotgun (WGS) entry which is preliminary data.</text>
</comment>
<gene>
    <name evidence="2" type="ORF">M6B38_129845</name>
</gene>
<evidence type="ECO:0000313" key="2">
    <source>
        <dbReference type="EMBL" id="KAJ6824115.1"/>
    </source>
</evidence>
<feature type="compositionally biased region" description="Polar residues" evidence="1">
    <location>
        <begin position="128"/>
        <end position="144"/>
    </location>
</feature>
<dbReference type="EMBL" id="JANAVB010022593">
    <property type="protein sequence ID" value="KAJ6824115.1"/>
    <property type="molecule type" value="Genomic_DNA"/>
</dbReference>
<feature type="region of interest" description="Disordered" evidence="1">
    <location>
        <begin position="88"/>
        <end position="225"/>
    </location>
</feature>
<reference evidence="2" key="2">
    <citation type="submission" date="2023-04" db="EMBL/GenBank/DDBJ databases">
        <authorList>
            <person name="Bruccoleri R.E."/>
            <person name="Oakeley E.J."/>
            <person name="Faust A.-M."/>
            <person name="Dessus-Babus S."/>
            <person name="Altorfer M."/>
            <person name="Burckhardt D."/>
            <person name="Oertli M."/>
            <person name="Naumann U."/>
            <person name="Petersen F."/>
            <person name="Wong J."/>
        </authorList>
    </citation>
    <scope>NUCLEOTIDE SEQUENCE</scope>
    <source>
        <strain evidence="2">GSM-AAB239-AS_SAM_17_03QT</strain>
        <tissue evidence="2">Leaf</tissue>
    </source>
</reference>
<dbReference type="AlphaFoldDB" id="A0AAX6G721"/>
<dbReference type="Proteomes" id="UP001140949">
    <property type="component" value="Unassembled WGS sequence"/>
</dbReference>
<proteinExistence type="predicted"/>
<feature type="compositionally biased region" description="Basic and acidic residues" evidence="1">
    <location>
        <begin position="169"/>
        <end position="187"/>
    </location>
</feature>